<gene>
    <name evidence="2" type="ORF">EHQ10_18510</name>
</gene>
<dbReference type="RefSeq" id="WP_135754928.1">
    <property type="nucleotide sequence ID" value="NZ_RQFD01000016.1"/>
</dbReference>
<reference evidence="3" key="1">
    <citation type="journal article" date="2019" name="PLoS Negl. Trop. Dis.">
        <title>Revisiting the worldwide diversity of Leptospira species in the environment.</title>
        <authorList>
            <person name="Vincent A.T."/>
            <person name="Schiettekatte O."/>
            <person name="Bourhy P."/>
            <person name="Veyrier F.J."/>
            <person name="Picardeau M."/>
        </authorList>
    </citation>
    <scope>NUCLEOTIDE SEQUENCE [LARGE SCALE GENOMIC DNA]</scope>
    <source>
        <strain evidence="3">201800295</strain>
    </source>
</reference>
<dbReference type="Proteomes" id="UP000297617">
    <property type="component" value="Unassembled WGS sequence"/>
</dbReference>
<keyword evidence="3" id="KW-1185">Reference proteome</keyword>
<proteinExistence type="predicted"/>
<evidence type="ECO:0000256" key="1">
    <source>
        <dbReference type="SAM" id="MobiDB-lite"/>
    </source>
</evidence>
<evidence type="ECO:0000313" key="3">
    <source>
        <dbReference type="Proteomes" id="UP000297617"/>
    </source>
</evidence>
<feature type="region of interest" description="Disordered" evidence="1">
    <location>
        <begin position="1"/>
        <end position="24"/>
    </location>
</feature>
<name>A0ABY2L213_9LEPT</name>
<comment type="caution">
    <text evidence="2">The sequence shown here is derived from an EMBL/GenBank/DDBJ whole genome shotgun (WGS) entry which is preliminary data.</text>
</comment>
<organism evidence="2 3">
    <name type="scientific">Leptospira bouyouniensis</name>
    <dbReference type="NCBI Taxonomy" id="2484911"/>
    <lineage>
        <taxon>Bacteria</taxon>
        <taxon>Pseudomonadati</taxon>
        <taxon>Spirochaetota</taxon>
        <taxon>Spirochaetia</taxon>
        <taxon>Leptospirales</taxon>
        <taxon>Leptospiraceae</taxon>
        <taxon>Leptospira</taxon>
    </lineage>
</organism>
<evidence type="ECO:0000313" key="2">
    <source>
        <dbReference type="EMBL" id="TGK47297.1"/>
    </source>
</evidence>
<accession>A0ABY2L213</accession>
<feature type="compositionally biased region" description="Basic and acidic residues" evidence="1">
    <location>
        <begin position="8"/>
        <end position="18"/>
    </location>
</feature>
<protein>
    <submittedName>
        <fullName evidence="2">Uncharacterized protein</fullName>
    </submittedName>
</protein>
<dbReference type="EMBL" id="RQFD01000016">
    <property type="protein sequence ID" value="TGK47297.1"/>
    <property type="molecule type" value="Genomic_DNA"/>
</dbReference>
<sequence>MNSYGEQSGKEWHRDTFKDTNPNITRDQAYTKIAEAMQTTTSNSMMIRISSGHTISIHRDGPGSEWIVKDTGHSDINGQIVDPADIKNSILYKVGFYKENLPESIAFPVISPKR</sequence>